<evidence type="ECO:0000313" key="2">
    <source>
        <dbReference type="Proteomes" id="UP000523087"/>
    </source>
</evidence>
<gene>
    <name evidence="1" type="ORF">HNR31_001919</name>
</gene>
<sequence>MDETSDRIIEKTMLNETQLSDPLEKGLLFYVIPSSTP</sequence>
<proteinExistence type="predicted"/>
<organism evidence="1 2">
    <name type="scientific">Thermaerobacillus caldiproteolyticus</name>
    <dbReference type="NCBI Taxonomy" id="247480"/>
    <lineage>
        <taxon>Bacteria</taxon>
        <taxon>Bacillati</taxon>
        <taxon>Bacillota</taxon>
        <taxon>Bacilli</taxon>
        <taxon>Bacillales</taxon>
        <taxon>Anoxybacillaceae</taxon>
        <taxon>Thermaerobacillus</taxon>
    </lineage>
</organism>
<comment type="caution">
    <text evidence="1">The sequence shown here is derived from an EMBL/GenBank/DDBJ whole genome shotgun (WGS) entry which is preliminary data.</text>
</comment>
<protein>
    <submittedName>
        <fullName evidence="1">Uncharacterized protein</fullName>
    </submittedName>
</protein>
<dbReference type="Proteomes" id="UP000523087">
    <property type="component" value="Unassembled WGS sequence"/>
</dbReference>
<dbReference type="EMBL" id="JACDUT010000005">
    <property type="protein sequence ID" value="MBA2875146.1"/>
    <property type="molecule type" value="Genomic_DNA"/>
</dbReference>
<reference evidence="1 2" key="1">
    <citation type="submission" date="2020-07" db="EMBL/GenBank/DDBJ databases">
        <title>Genomic Encyclopedia of Type Strains, Phase IV (KMG-IV): sequencing the most valuable type-strain genomes for metagenomic binning, comparative biology and taxonomic classification.</title>
        <authorList>
            <person name="Goeker M."/>
        </authorList>
    </citation>
    <scope>NUCLEOTIDE SEQUENCE [LARGE SCALE GENOMIC DNA]</scope>
    <source>
        <strain evidence="1 2">DSM 15730</strain>
    </source>
</reference>
<name>A0A7V9Z6Y0_9BACL</name>
<keyword evidence="2" id="KW-1185">Reference proteome</keyword>
<accession>A0A7V9Z6Y0</accession>
<evidence type="ECO:0000313" key="1">
    <source>
        <dbReference type="EMBL" id="MBA2875146.1"/>
    </source>
</evidence>
<dbReference type="AlphaFoldDB" id="A0A7V9Z6Y0"/>